<evidence type="ECO:0000256" key="3">
    <source>
        <dbReference type="SAM" id="Phobius"/>
    </source>
</evidence>
<dbReference type="InterPro" id="IPR004474">
    <property type="entry name" value="LytR_CpsA_psr"/>
</dbReference>
<dbReference type="NCBIfam" id="TIGR00350">
    <property type="entry name" value="lytR_cpsA_psr"/>
    <property type="match status" value="1"/>
</dbReference>
<dbReference type="Proteomes" id="UP000250434">
    <property type="component" value="Chromosome"/>
</dbReference>
<keyword evidence="6" id="KW-1185">Reference proteome</keyword>
<dbReference type="InterPro" id="IPR050922">
    <property type="entry name" value="LytR/CpsA/Psr_CW_biosynth"/>
</dbReference>
<gene>
    <name evidence="5" type="ORF">A4R43_14450</name>
</gene>
<feature type="region of interest" description="Disordered" evidence="2">
    <location>
        <begin position="295"/>
        <end position="314"/>
    </location>
</feature>
<name>A0A344L6B4_9PSEU</name>
<feature type="compositionally biased region" description="Gly residues" evidence="2">
    <location>
        <begin position="295"/>
        <end position="307"/>
    </location>
</feature>
<feature type="domain" description="Cell envelope-related transcriptional attenuator" evidence="4">
    <location>
        <begin position="87"/>
        <end position="225"/>
    </location>
</feature>
<evidence type="ECO:0000256" key="1">
    <source>
        <dbReference type="ARBA" id="ARBA00006068"/>
    </source>
</evidence>
<dbReference type="Pfam" id="PF03816">
    <property type="entry name" value="LytR_cpsA_psr"/>
    <property type="match status" value="1"/>
</dbReference>
<comment type="similarity">
    <text evidence="1">Belongs to the LytR/CpsA/Psr (LCP) family.</text>
</comment>
<evidence type="ECO:0000313" key="5">
    <source>
        <dbReference type="EMBL" id="AXB43588.1"/>
    </source>
</evidence>
<proteinExistence type="inferred from homology"/>
<dbReference type="KEGG" id="aab:A4R43_14450"/>
<organism evidence="5 6">
    <name type="scientific">Amycolatopsis albispora</name>
    <dbReference type="NCBI Taxonomy" id="1804986"/>
    <lineage>
        <taxon>Bacteria</taxon>
        <taxon>Bacillati</taxon>
        <taxon>Actinomycetota</taxon>
        <taxon>Actinomycetes</taxon>
        <taxon>Pseudonocardiales</taxon>
        <taxon>Pseudonocardiaceae</taxon>
        <taxon>Amycolatopsis</taxon>
    </lineage>
</organism>
<dbReference type="PANTHER" id="PTHR33392:SF6">
    <property type="entry name" value="POLYISOPRENYL-TEICHOIC ACID--PEPTIDOGLYCAN TEICHOIC ACID TRANSFERASE TAGU"/>
    <property type="match status" value="1"/>
</dbReference>
<keyword evidence="3" id="KW-0472">Membrane</keyword>
<dbReference type="AlphaFoldDB" id="A0A344L6B4"/>
<sequence>MNEEQLIRQAIADEAAQAAPAEEVLAGLRNRRPRRPVLPVAVAGLAAAAAVVATVVAVRPYADPAAPVAAAPTATDVLLVGADEGGRADAIVLTRLGADGVVRGVSLPRDIGAGESTLGQTFATRGIDGLTAAVEELTGVRPAHHAVVDMAGFARLSDAVGGVEVCLRNATSDPRSGAAFPAGTQTLSGERALAFVRQRMGLPNGDLDRTARQRAFLGSLVGKLSQSTMDKAELVKLVQGDVRTDPGWDVAEFATRVRAAGDLAVVPAEEVQVEGGRSLLVADAAETKSFVDGVLGGGRPGGPGGPAAGPSCVD</sequence>
<evidence type="ECO:0000259" key="4">
    <source>
        <dbReference type="Pfam" id="PF03816"/>
    </source>
</evidence>
<dbReference type="OrthoDB" id="9782542at2"/>
<evidence type="ECO:0000313" key="6">
    <source>
        <dbReference type="Proteomes" id="UP000250434"/>
    </source>
</evidence>
<dbReference type="RefSeq" id="WP_113692829.1">
    <property type="nucleotide sequence ID" value="NZ_CP015163.1"/>
</dbReference>
<dbReference type="EMBL" id="CP015163">
    <property type="protein sequence ID" value="AXB43588.1"/>
    <property type="molecule type" value="Genomic_DNA"/>
</dbReference>
<reference evidence="5 6" key="1">
    <citation type="submission" date="2016-04" db="EMBL/GenBank/DDBJ databases">
        <title>Complete genome sequence and analysis of deep-sea sediment isolate, Amycolatopsis sp. WP1.</title>
        <authorList>
            <person name="Wang H."/>
            <person name="Chen S."/>
            <person name="Wu Q."/>
        </authorList>
    </citation>
    <scope>NUCLEOTIDE SEQUENCE [LARGE SCALE GENOMIC DNA]</scope>
    <source>
        <strain evidence="5 6">WP1</strain>
    </source>
</reference>
<accession>A0A344L6B4</accession>
<feature type="transmembrane region" description="Helical" evidence="3">
    <location>
        <begin position="37"/>
        <end position="58"/>
    </location>
</feature>
<keyword evidence="3" id="KW-1133">Transmembrane helix</keyword>
<evidence type="ECO:0000256" key="2">
    <source>
        <dbReference type="SAM" id="MobiDB-lite"/>
    </source>
</evidence>
<dbReference type="Gene3D" id="3.40.630.190">
    <property type="entry name" value="LCP protein"/>
    <property type="match status" value="1"/>
</dbReference>
<protein>
    <recommendedName>
        <fullName evidence="4">Cell envelope-related transcriptional attenuator domain-containing protein</fullName>
    </recommendedName>
</protein>
<dbReference type="PANTHER" id="PTHR33392">
    <property type="entry name" value="POLYISOPRENYL-TEICHOIC ACID--PEPTIDOGLYCAN TEICHOIC ACID TRANSFERASE TAGU"/>
    <property type="match status" value="1"/>
</dbReference>
<keyword evidence="3" id="KW-0812">Transmembrane</keyword>